<protein>
    <recommendedName>
        <fullName evidence="3">DUF501 domain-containing protein</fullName>
    </recommendedName>
</protein>
<sequence>MAVTSFRFSGGLDAMDATPRIGGRGRLAEGCPQGCAVVHNSAVLAEGPTGRTAGGISLESVNSSTQTPRFEPVTDADREVIAQQLGRPPRALRAVAARCPGGHPSVVQTNPRLENGTPFPTLYYLTCPRLTSLVGTLEASGVMKEMTERLDTDPELAALYQRTHETYLAERDAIESLGTQVTAGGMPGRVKCLHVHLAHSLAAGPGVNPFGDETLEWVRAQGWPSGDCAG</sequence>
<evidence type="ECO:0000313" key="1">
    <source>
        <dbReference type="EMBL" id="PFG49308.1"/>
    </source>
</evidence>
<dbReference type="Proteomes" id="UP000243542">
    <property type="component" value="Unassembled WGS sequence"/>
</dbReference>
<accession>A0A2A9FDR5</accession>
<dbReference type="PANTHER" id="PTHR37163">
    <property type="entry name" value="CONSERVED PROTEIN"/>
    <property type="match status" value="1"/>
</dbReference>
<evidence type="ECO:0000313" key="2">
    <source>
        <dbReference type="Proteomes" id="UP000243542"/>
    </source>
</evidence>
<keyword evidence="2" id="KW-1185">Reference proteome</keyword>
<gene>
    <name evidence="1" type="ORF">ATK36_4453</name>
</gene>
<organism evidence="1 2">
    <name type="scientific">Amycolatopsis sulphurea</name>
    <dbReference type="NCBI Taxonomy" id="76022"/>
    <lineage>
        <taxon>Bacteria</taxon>
        <taxon>Bacillati</taxon>
        <taxon>Actinomycetota</taxon>
        <taxon>Actinomycetes</taxon>
        <taxon>Pseudonocardiales</taxon>
        <taxon>Pseudonocardiaceae</taxon>
        <taxon>Amycolatopsis</taxon>
    </lineage>
</organism>
<dbReference type="AlphaFoldDB" id="A0A2A9FDR5"/>
<comment type="caution">
    <text evidence="1">The sequence shown here is derived from an EMBL/GenBank/DDBJ whole genome shotgun (WGS) entry which is preliminary data.</text>
</comment>
<proteinExistence type="predicted"/>
<dbReference type="PANTHER" id="PTHR37163:SF1">
    <property type="entry name" value="DUF501 DOMAIN-CONTAINING PROTEIN"/>
    <property type="match status" value="1"/>
</dbReference>
<dbReference type="Pfam" id="PF04417">
    <property type="entry name" value="DUF501"/>
    <property type="match status" value="1"/>
</dbReference>
<reference evidence="1 2" key="1">
    <citation type="submission" date="2017-10" db="EMBL/GenBank/DDBJ databases">
        <title>Sequencing the genomes of 1000 actinobacteria strains.</title>
        <authorList>
            <person name="Klenk H.-P."/>
        </authorList>
    </citation>
    <scope>NUCLEOTIDE SEQUENCE [LARGE SCALE GENOMIC DNA]</scope>
    <source>
        <strain evidence="1 2">DSM 46092</strain>
    </source>
</reference>
<evidence type="ECO:0008006" key="3">
    <source>
        <dbReference type="Google" id="ProtNLM"/>
    </source>
</evidence>
<dbReference type="InterPro" id="IPR007511">
    <property type="entry name" value="DUF501"/>
</dbReference>
<name>A0A2A9FDR5_9PSEU</name>
<dbReference type="EMBL" id="PDJK01000002">
    <property type="protein sequence ID" value="PFG49308.1"/>
    <property type="molecule type" value="Genomic_DNA"/>
</dbReference>